<organism evidence="8 9">
    <name type="scientific">Candidatus Similichlamydia laticola</name>
    <dbReference type="NCBI Taxonomy" id="2170265"/>
    <lineage>
        <taxon>Bacteria</taxon>
        <taxon>Pseudomonadati</taxon>
        <taxon>Chlamydiota</taxon>
        <taxon>Chlamydiia</taxon>
        <taxon>Parachlamydiales</taxon>
        <taxon>Candidatus Parilichlamydiaceae</taxon>
        <taxon>Candidatus Similichlamydia</taxon>
    </lineage>
</organism>
<feature type="domain" description="Large ribosomal subunit protein bL25 beta" evidence="7">
    <location>
        <begin position="100"/>
        <end position="182"/>
    </location>
</feature>
<keyword evidence="2 5" id="KW-0694">RNA-binding</keyword>
<dbReference type="SUPFAM" id="SSF50715">
    <property type="entry name" value="Ribosomal protein L25-like"/>
    <property type="match status" value="1"/>
</dbReference>
<keyword evidence="3 5" id="KW-0689">Ribosomal protein</keyword>
<sequence>MHIQKRSLRGKGFLKGLRLAGRIPAVLHDPAGSSEAISVDKKELARLFALYRGRVASVRFVLIDQEGNRSSSLVKEIQHSFVDYEILHLDFCLLELSRRVSVNVPIFLRGGEECVGLKQGGVLRQVIRRLRVKCLPDDIPSCFELDISGLQMKKSMRLSSLAIPENVMPLTDLDQVVVVVAKR</sequence>
<dbReference type="GO" id="GO:0003735">
    <property type="term" value="F:structural constituent of ribosome"/>
    <property type="evidence" value="ECO:0007669"/>
    <property type="project" value="InterPro"/>
</dbReference>
<protein>
    <recommendedName>
        <fullName evidence="5">Large ribosomal subunit protein bL25</fullName>
    </recommendedName>
    <alternativeName>
        <fullName evidence="5">General stress protein CTC</fullName>
    </alternativeName>
</protein>
<dbReference type="HAMAP" id="MF_01334">
    <property type="entry name" value="Ribosomal_bL25_CTC"/>
    <property type="match status" value="1"/>
</dbReference>
<keyword evidence="1 5" id="KW-0699">rRNA-binding</keyword>
<evidence type="ECO:0000256" key="4">
    <source>
        <dbReference type="ARBA" id="ARBA00023274"/>
    </source>
</evidence>
<dbReference type="Proteomes" id="UP000253816">
    <property type="component" value="Unassembled WGS sequence"/>
</dbReference>
<evidence type="ECO:0000256" key="5">
    <source>
        <dbReference type="HAMAP-Rule" id="MF_01334"/>
    </source>
</evidence>
<dbReference type="Pfam" id="PF14693">
    <property type="entry name" value="Ribosomal_TL5_C"/>
    <property type="match status" value="1"/>
</dbReference>
<reference evidence="8 9" key="1">
    <citation type="submission" date="2018-07" db="EMBL/GenBank/DDBJ databases">
        <title>Comparative genomics of the Candidatus Parilichlamydiaceae reveals evidence of convergent evolution and genome reduction in the phylum Chlamydiae.</title>
        <authorList>
            <person name="Taylor-Brown A."/>
            <person name="Polkinghorne A."/>
        </authorList>
    </citation>
    <scope>NUCLEOTIDE SEQUENCE [LARGE SCALE GENOMIC DNA]</scope>
    <source>
        <strain evidence="8 9">Hat2</strain>
    </source>
</reference>
<dbReference type="EMBL" id="QQBG01000012">
    <property type="protein sequence ID" value="RDB31542.1"/>
    <property type="molecule type" value="Genomic_DNA"/>
</dbReference>
<evidence type="ECO:0000313" key="8">
    <source>
        <dbReference type="EMBL" id="RDB31542.1"/>
    </source>
</evidence>
<evidence type="ECO:0000256" key="3">
    <source>
        <dbReference type="ARBA" id="ARBA00022980"/>
    </source>
</evidence>
<dbReference type="Pfam" id="PF01386">
    <property type="entry name" value="Ribosomal_L25p"/>
    <property type="match status" value="1"/>
</dbReference>
<accession>A0A369KD59</accession>
<dbReference type="InterPro" id="IPR020930">
    <property type="entry name" value="Ribosomal_uL5_bac-type"/>
</dbReference>
<evidence type="ECO:0000259" key="7">
    <source>
        <dbReference type="Pfam" id="PF14693"/>
    </source>
</evidence>
<feature type="domain" description="Large ribosomal subunit protein bL25 L25" evidence="6">
    <location>
        <begin position="3"/>
        <end position="91"/>
    </location>
</feature>
<comment type="similarity">
    <text evidence="5">Belongs to the bacterial ribosomal protein bL25 family. CTC subfamily.</text>
</comment>
<dbReference type="InterPro" id="IPR029751">
    <property type="entry name" value="Ribosomal_L25_dom"/>
</dbReference>
<dbReference type="InterPro" id="IPR020057">
    <property type="entry name" value="Ribosomal_bL25_b-dom"/>
</dbReference>
<evidence type="ECO:0000256" key="2">
    <source>
        <dbReference type="ARBA" id="ARBA00022884"/>
    </source>
</evidence>
<dbReference type="AlphaFoldDB" id="A0A369KD59"/>
<evidence type="ECO:0000259" key="6">
    <source>
        <dbReference type="Pfam" id="PF01386"/>
    </source>
</evidence>
<dbReference type="NCBIfam" id="TIGR00731">
    <property type="entry name" value="bL25_bact_ctc"/>
    <property type="match status" value="1"/>
</dbReference>
<dbReference type="InterPro" id="IPR037121">
    <property type="entry name" value="Ribosomal_bL25_C"/>
</dbReference>
<comment type="subunit">
    <text evidence="5">Part of the 50S ribosomal subunit; part of the 5S rRNA/L5/L18/L25 subcomplex. Contacts the 5S rRNA. Binds to the 5S rRNA independently of L5 and L18.</text>
</comment>
<dbReference type="GO" id="GO:0006412">
    <property type="term" value="P:translation"/>
    <property type="evidence" value="ECO:0007669"/>
    <property type="project" value="UniProtKB-UniRule"/>
</dbReference>
<evidence type="ECO:0000256" key="1">
    <source>
        <dbReference type="ARBA" id="ARBA00022730"/>
    </source>
</evidence>
<dbReference type="Gene3D" id="2.170.120.20">
    <property type="entry name" value="Ribosomal protein L25, beta domain"/>
    <property type="match status" value="1"/>
</dbReference>
<dbReference type="PANTHER" id="PTHR33284">
    <property type="entry name" value="RIBOSOMAL PROTEIN L25/GLN-TRNA SYNTHETASE, ANTI-CODON-BINDING DOMAIN-CONTAINING PROTEIN"/>
    <property type="match status" value="1"/>
</dbReference>
<keyword evidence="4 5" id="KW-0687">Ribonucleoprotein</keyword>
<dbReference type="InterPro" id="IPR011035">
    <property type="entry name" value="Ribosomal_bL25/Gln-tRNA_synth"/>
</dbReference>
<comment type="caution">
    <text evidence="8">The sequence shown here is derived from an EMBL/GenBank/DDBJ whole genome shotgun (WGS) entry which is preliminary data.</text>
</comment>
<proteinExistence type="inferred from homology"/>
<comment type="function">
    <text evidence="5">This is one of the proteins that binds to the 5S RNA in the ribosome where it forms part of the central protuberance.</text>
</comment>
<dbReference type="InterPro" id="IPR020056">
    <property type="entry name" value="Rbsml_bL25/Gln-tRNA_synth_N"/>
</dbReference>
<dbReference type="GO" id="GO:0022625">
    <property type="term" value="C:cytosolic large ribosomal subunit"/>
    <property type="evidence" value="ECO:0007669"/>
    <property type="project" value="TreeGrafter"/>
</dbReference>
<dbReference type="CDD" id="cd00495">
    <property type="entry name" value="Ribosomal_L25_TL5_CTC"/>
    <property type="match status" value="1"/>
</dbReference>
<dbReference type="Gene3D" id="2.40.240.10">
    <property type="entry name" value="Ribosomal Protein L25, Chain P"/>
    <property type="match status" value="1"/>
</dbReference>
<dbReference type="InterPro" id="IPR001021">
    <property type="entry name" value="Ribosomal_bL25_long"/>
</dbReference>
<name>A0A369KD59_9BACT</name>
<dbReference type="GO" id="GO:0008097">
    <property type="term" value="F:5S rRNA binding"/>
    <property type="evidence" value="ECO:0007669"/>
    <property type="project" value="InterPro"/>
</dbReference>
<keyword evidence="9" id="KW-1185">Reference proteome</keyword>
<dbReference type="PANTHER" id="PTHR33284:SF1">
    <property type="entry name" value="RIBOSOMAL PROTEIN L25_GLN-TRNA SYNTHETASE, ANTI-CODON-BINDING DOMAIN-CONTAINING PROTEIN"/>
    <property type="match status" value="1"/>
</dbReference>
<evidence type="ECO:0000313" key="9">
    <source>
        <dbReference type="Proteomes" id="UP000253816"/>
    </source>
</evidence>
<gene>
    <name evidence="5" type="primary">rplY</name>
    <name evidence="5" type="synonym">ctc</name>
    <name evidence="8" type="ORF">HAT2_00345</name>
</gene>